<dbReference type="InterPro" id="IPR052594">
    <property type="entry name" value="J_domain-containing_protein"/>
</dbReference>
<dbReference type="CDD" id="cd06257">
    <property type="entry name" value="DnaJ"/>
    <property type="match status" value="1"/>
</dbReference>
<gene>
    <name evidence="4" type="ORF">pdam_00012597</name>
</gene>
<dbReference type="InterPro" id="IPR036869">
    <property type="entry name" value="J_dom_sf"/>
</dbReference>
<name>A0A3M6U0Z3_POCDA</name>
<evidence type="ECO:0000256" key="1">
    <source>
        <dbReference type="ARBA" id="ARBA00022553"/>
    </source>
</evidence>
<feature type="domain" description="J" evidence="3">
    <location>
        <begin position="37"/>
        <end position="104"/>
    </location>
</feature>
<sequence>LAGYWRQPYFPRHLKLVITQSEMSFFETLEKLLGTKDLYEALKLTKSASESEIKRAYRKKSLEVHPDRVPEAEKASATEKFQCLSRVYTVLSDQDKRALYDESGEVDDDVVVQQRDWDAYWRLLFQKITMEDIGEFEKNYKGSEEEVNDLRSAYLDYEGDMDAILENVLCSTIGDGERFRKIIQDLISKEDLPTFPAFANEDKKKKKARKQKAQKEAAEAEEMAKELGLKDKTDDGLKQLVMKRQKDRQGAMDDMIAGLEAKYCKPKKQKTSKGKKK</sequence>
<evidence type="ECO:0000313" key="4">
    <source>
        <dbReference type="EMBL" id="RMX47333.1"/>
    </source>
</evidence>
<reference evidence="4 5" key="1">
    <citation type="journal article" date="2018" name="Sci. Rep.">
        <title>Comparative analysis of the Pocillopora damicornis genome highlights role of immune system in coral evolution.</title>
        <authorList>
            <person name="Cunning R."/>
            <person name="Bay R.A."/>
            <person name="Gillette P."/>
            <person name="Baker A.C."/>
            <person name="Traylor-Knowles N."/>
        </authorList>
    </citation>
    <scope>NUCLEOTIDE SEQUENCE [LARGE SCALE GENOMIC DNA]</scope>
    <source>
        <strain evidence="4">RSMAS</strain>
        <tissue evidence="4">Whole animal</tissue>
    </source>
</reference>
<dbReference type="AlphaFoldDB" id="A0A3M6U0Z3"/>
<dbReference type="GO" id="GO:0005634">
    <property type="term" value="C:nucleus"/>
    <property type="evidence" value="ECO:0007669"/>
    <property type="project" value="TreeGrafter"/>
</dbReference>
<dbReference type="FunFam" id="1.10.287.110:FF:000035">
    <property type="entry name" value="DnaJ homolog subfamily C member 9"/>
    <property type="match status" value="1"/>
</dbReference>
<dbReference type="PROSITE" id="PS50076">
    <property type="entry name" value="DNAJ_2"/>
    <property type="match status" value="1"/>
</dbReference>
<dbReference type="GO" id="GO:0005737">
    <property type="term" value="C:cytoplasm"/>
    <property type="evidence" value="ECO:0007669"/>
    <property type="project" value="TreeGrafter"/>
</dbReference>
<evidence type="ECO:0000259" key="3">
    <source>
        <dbReference type="PROSITE" id="PS50076"/>
    </source>
</evidence>
<evidence type="ECO:0000313" key="5">
    <source>
        <dbReference type="Proteomes" id="UP000275408"/>
    </source>
</evidence>
<dbReference type="PANTHER" id="PTHR44144:SF1">
    <property type="entry name" value="DNAJ HOMOLOG SUBFAMILY C MEMBER 9"/>
    <property type="match status" value="1"/>
</dbReference>
<keyword evidence="1" id="KW-0597">Phosphoprotein</keyword>
<proteinExistence type="predicted"/>
<organism evidence="4 5">
    <name type="scientific">Pocillopora damicornis</name>
    <name type="common">Cauliflower coral</name>
    <name type="synonym">Millepora damicornis</name>
    <dbReference type="NCBI Taxonomy" id="46731"/>
    <lineage>
        <taxon>Eukaryota</taxon>
        <taxon>Metazoa</taxon>
        <taxon>Cnidaria</taxon>
        <taxon>Anthozoa</taxon>
        <taxon>Hexacorallia</taxon>
        <taxon>Scleractinia</taxon>
        <taxon>Astrocoeniina</taxon>
        <taxon>Pocilloporidae</taxon>
        <taxon>Pocillopora</taxon>
    </lineage>
</organism>
<comment type="caution">
    <text evidence="4">The sequence shown here is derived from an EMBL/GenBank/DDBJ whole genome shotgun (WGS) entry which is preliminary data.</text>
</comment>
<dbReference type="Proteomes" id="UP000275408">
    <property type="component" value="Unassembled WGS sequence"/>
</dbReference>
<dbReference type="InterPro" id="IPR001623">
    <property type="entry name" value="DnaJ_domain"/>
</dbReference>
<dbReference type="EMBL" id="RCHS01002437">
    <property type="protein sequence ID" value="RMX47333.1"/>
    <property type="molecule type" value="Genomic_DNA"/>
</dbReference>
<dbReference type="PANTHER" id="PTHR44144">
    <property type="entry name" value="DNAJ HOMOLOG SUBFAMILY C MEMBER 9"/>
    <property type="match status" value="1"/>
</dbReference>
<feature type="compositionally biased region" description="Basic and acidic residues" evidence="2">
    <location>
        <begin position="213"/>
        <end position="230"/>
    </location>
</feature>
<feature type="region of interest" description="Disordered" evidence="2">
    <location>
        <begin position="198"/>
        <end position="230"/>
    </location>
</feature>
<dbReference type="Pfam" id="PF23302">
    <property type="entry name" value="HTH_DNAJC9"/>
    <property type="match status" value="1"/>
</dbReference>
<dbReference type="Gene3D" id="1.10.287.110">
    <property type="entry name" value="DnaJ domain"/>
    <property type="match status" value="1"/>
</dbReference>
<dbReference type="GO" id="GO:0031072">
    <property type="term" value="F:heat shock protein binding"/>
    <property type="evidence" value="ECO:0007669"/>
    <property type="project" value="TreeGrafter"/>
</dbReference>
<accession>A0A3M6U0Z3</accession>
<dbReference type="STRING" id="46731.A0A3M6U0Z3"/>
<dbReference type="InterPro" id="IPR056453">
    <property type="entry name" value="HTH_DNAJC9"/>
</dbReference>
<dbReference type="SMART" id="SM00271">
    <property type="entry name" value="DnaJ"/>
    <property type="match status" value="1"/>
</dbReference>
<evidence type="ECO:0000256" key="2">
    <source>
        <dbReference type="SAM" id="MobiDB-lite"/>
    </source>
</evidence>
<dbReference type="OrthoDB" id="110024at2759"/>
<dbReference type="PRINTS" id="PR00625">
    <property type="entry name" value="JDOMAIN"/>
</dbReference>
<dbReference type="Pfam" id="PF00226">
    <property type="entry name" value="DnaJ"/>
    <property type="match status" value="1"/>
</dbReference>
<keyword evidence="5" id="KW-1185">Reference proteome</keyword>
<dbReference type="SUPFAM" id="SSF46565">
    <property type="entry name" value="Chaperone J-domain"/>
    <property type="match status" value="1"/>
</dbReference>
<feature type="non-terminal residue" evidence="4">
    <location>
        <position position="1"/>
    </location>
</feature>
<protein>
    <recommendedName>
        <fullName evidence="3">J domain-containing protein</fullName>
    </recommendedName>
</protein>